<gene>
    <name evidence="2" type="ORF">PTI45_00848</name>
</gene>
<dbReference type="Proteomes" id="UP000094578">
    <property type="component" value="Unassembled WGS sequence"/>
</dbReference>
<comment type="caution">
    <text evidence="2">The sequence shown here is derived from an EMBL/GenBank/DDBJ whole genome shotgun (WGS) entry which is preliminary data.</text>
</comment>
<keyword evidence="1" id="KW-0472">Membrane</keyword>
<name>A0A1E3L7R7_9BACL</name>
<feature type="transmembrane region" description="Helical" evidence="1">
    <location>
        <begin position="12"/>
        <end position="30"/>
    </location>
</feature>
<accession>A0A1E3L7R7</accession>
<sequence length="103" mass="11658">MPILRKPIRRTRQIITLIAIAVVALTFLYVSSIKTTEGVFRVVGVTDQGIVVQQGQDTANLKTTPDIMQLVQIDQLYFIRYHSDWIRHPKLEDIQLVAPKSAG</sequence>
<dbReference type="EMBL" id="MDER01000029">
    <property type="protein sequence ID" value="ODP29694.1"/>
    <property type="molecule type" value="Genomic_DNA"/>
</dbReference>
<protein>
    <submittedName>
        <fullName evidence="2">Uncharacterized protein</fullName>
    </submittedName>
</protein>
<keyword evidence="1" id="KW-1133">Transmembrane helix</keyword>
<evidence type="ECO:0000313" key="3">
    <source>
        <dbReference type="Proteomes" id="UP000094578"/>
    </source>
</evidence>
<keyword evidence="1" id="KW-0812">Transmembrane</keyword>
<reference evidence="2 3" key="1">
    <citation type="submission" date="2016-08" db="EMBL/GenBank/DDBJ databases">
        <title>Genome sequencing of Paenibacillus sp. TI45-13ar, isolated from Korean traditional nuruk.</title>
        <authorList>
            <person name="Kim S.-J."/>
        </authorList>
    </citation>
    <scope>NUCLEOTIDE SEQUENCE [LARGE SCALE GENOMIC DNA]</scope>
    <source>
        <strain evidence="2 3">TI45-13ar</strain>
    </source>
</reference>
<proteinExistence type="predicted"/>
<dbReference type="RefSeq" id="WP_069326307.1">
    <property type="nucleotide sequence ID" value="NZ_MDER01000029.1"/>
</dbReference>
<evidence type="ECO:0000313" key="2">
    <source>
        <dbReference type="EMBL" id="ODP29694.1"/>
    </source>
</evidence>
<dbReference type="AlphaFoldDB" id="A0A1E3L7R7"/>
<evidence type="ECO:0000256" key="1">
    <source>
        <dbReference type="SAM" id="Phobius"/>
    </source>
</evidence>
<keyword evidence="3" id="KW-1185">Reference proteome</keyword>
<organism evidence="2 3">
    <name type="scientific">Paenibacillus nuruki</name>
    <dbReference type="NCBI Taxonomy" id="1886670"/>
    <lineage>
        <taxon>Bacteria</taxon>
        <taxon>Bacillati</taxon>
        <taxon>Bacillota</taxon>
        <taxon>Bacilli</taxon>
        <taxon>Bacillales</taxon>
        <taxon>Paenibacillaceae</taxon>
        <taxon>Paenibacillus</taxon>
    </lineage>
</organism>